<protein>
    <submittedName>
        <fullName evidence="1">Uncharacterized protein</fullName>
    </submittedName>
</protein>
<name>A0A5K3FLH0_MESCO</name>
<organism evidence="1">
    <name type="scientific">Mesocestoides corti</name>
    <name type="common">Flatworm</name>
    <dbReference type="NCBI Taxonomy" id="53468"/>
    <lineage>
        <taxon>Eukaryota</taxon>
        <taxon>Metazoa</taxon>
        <taxon>Spiralia</taxon>
        <taxon>Lophotrochozoa</taxon>
        <taxon>Platyhelminthes</taxon>
        <taxon>Cestoda</taxon>
        <taxon>Eucestoda</taxon>
        <taxon>Cyclophyllidea</taxon>
        <taxon>Mesocestoididae</taxon>
        <taxon>Mesocestoides</taxon>
    </lineage>
</organism>
<proteinExistence type="predicted"/>
<dbReference type="WBParaSite" id="MCU_008259-RA">
    <property type="protein sequence ID" value="MCU_008259-RA"/>
    <property type="gene ID" value="MCU_008259"/>
</dbReference>
<reference evidence="1" key="1">
    <citation type="submission" date="2019-11" db="UniProtKB">
        <authorList>
            <consortium name="WormBaseParasite"/>
        </authorList>
    </citation>
    <scope>IDENTIFICATION</scope>
</reference>
<evidence type="ECO:0000313" key="1">
    <source>
        <dbReference type="WBParaSite" id="MCU_008259-RA"/>
    </source>
</evidence>
<dbReference type="AlphaFoldDB" id="A0A5K3FLH0"/>
<accession>A0A5K3FLH0</accession>
<sequence length="31" mass="3544">MPLQHRETEEWLKPVSNISVATDVATLPPRQ</sequence>